<dbReference type="PANTHER" id="PTHR45436:SF5">
    <property type="entry name" value="SENSOR HISTIDINE KINASE TRCS"/>
    <property type="match status" value="1"/>
</dbReference>
<dbReference type="PANTHER" id="PTHR45436">
    <property type="entry name" value="SENSOR HISTIDINE KINASE YKOH"/>
    <property type="match status" value="1"/>
</dbReference>
<dbReference type="CDD" id="cd00082">
    <property type="entry name" value="HisKA"/>
    <property type="match status" value="1"/>
</dbReference>
<dbReference type="InterPro" id="IPR005467">
    <property type="entry name" value="His_kinase_dom"/>
</dbReference>
<dbReference type="Gene3D" id="1.10.287.130">
    <property type="match status" value="1"/>
</dbReference>
<evidence type="ECO:0000256" key="11">
    <source>
        <dbReference type="SAM" id="MobiDB-lite"/>
    </source>
</evidence>
<reference evidence="15 16" key="1">
    <citation type="submission" date="2016-10" db="EMBL/GenBank/DDBJ databases">
        <authorList>
            <person name="de Groot N.N."/>
        </authorList>
    </citation>
    <scope>NUCLEOTIDE SEQUENCE [LARGE SCALE GENOMIC DNA]</scope>
    <source>
        <strain evidence="15 16">OK461</strain>
    </source>
</reference>
<dbReference type="InterPro" id="IPR036890">
    <property type="entry name" value="HATPase_C_sf"/>
</dbReference>
<evidence type="ECO:0000256" key="10">
    <source>
        <dbReference type="ARBA" id="ARBA00023136"/>
    </source>
</evidence>
<organism evidence="15 16">
    <name type="scientific">Streptomyces mirabilis</name>
    <dbReference type="NCBI Taxonomy" id="68239"/>
    <lineage>
        <taxon>Bacteria</taxon>
        <taxon>Bacillati</taxon>
        <taxon>Actinomycetota</taxon>
        <taxon>Actinomycetes</taxon>
        <taxon>Kitasatosporales</taxon>
        <taxon>Streptomycetaceae</taxon>
        <taxon>Streptomyces</taxon>
    </lineage>
</organism>
<dbReference type="SMART" id="SM00388">
    <property type="entry name" value="HisKA"/>
    <property type="match status" value="1"/>
</dbReference>
<dbReference type="CDD" id="cd00075">
    <property type="entry name" value="HATPase"/>
    <property type="match status" value="1"/>
</dbReference>
<dbReference type="SUPFAM" id="SSF158472">
    <property type="entry name" value="HAMP domain-like"/>
    <property type="match status" value="1"/>
</dbReference>
<evidence type="ECO:0000256" key="6">
    <source>
        <dbReference type="ARBA" id="ARBA00022692"/>
    </source>
</evidence>
<evidence type="ECO:0000313" key="15">
    <source>
        <dbReference type="EMBL" id="SFF71012.1"/>
    </source>
</evidence>
<evidence type="ECO:0000256" key="9">
    <source>
        <dbReference type="ARBA" id="ARBA00023012"/>
    </source>
</evidence>
<dbReference type="RefSeq" id="WP_075029900.1">
    <property type="nucleotide sequence ID" value="NZ_FONR01000011.1"/>
</dbReference>
<evidence type="ECO:0000313" key="16">
    <source>
        <dbReference type="Proteomes" id="UP000181942"/>
    </source>
</evidence>
<keyword evidence="4" id="KW-0597">Phosphoprotein</keyword>
<dbReference type="InterPro" id="IPR003661">
    <property type="entry name" value="HisK_dim/P_dom"/>
</dbReference>
<keyword evidence="10 12" id="KW-0472">Membrane</keyword>
<keyword evidence="5" id="KW-0808">Transferase</keyword>
<keyword evidence="7 15" id="KW-0418">Kinase</keyword>
<dbReference type="PRINTS" id="PR00344">
    <property type="entry name" value="BCTRLSENSOR"/>
</dbReference>
<protein>
    <recommendedName>
        <fullName evidence="3">histidine kinase</fullName>
        <ecNumber evidence="3">2.7.13.3</ecNumber>
    </recommendedName>
</protein>
<dbReference type="SMART" id="SM00304">
    <property type="entry name" value="HAMP"/>
    <property type="match status" value="1"/>
</dbReference>
<evidence type="ECO:0000256" key="4">
    <source>
        <dbReference type="ARBA" id="ARBA00022553"/>
    </source>
</evidence>
<feature type="domain" description="Histidine kinase" evidence="13">
    <location>
        <begin position="256"/>
        <end position="506"/>
    </location>
</feature>
<name>A0A1I2KVA3_9ACTN</name>
<evidence type="ECO:0000259" key="13">
    <source>
        <dbReference type="PROSITE" id="PS50109"/>
    </source>
</evidence>
<dbReference type="GO" id="GO:0005886">
    <property type="term" value="C:plasma membrane"/>
    <property type="evidence" value="ECO:0007669"/>
    <property type="project" value="UniProtKB-SubCell"/>
</dbReference>
<evidence type="ECO:0000256" key="5">
    <source>
        <dbReference type="ARBA" id="ARBA00022679"/>
    </source>
</evidence>
<dbReference type="CDD" id="cd06225">
    <property type="entry name" value="HAMP"/>
    <property type="match status" value="1"/>
</dbReference>
<dbReference type="InterPro" id="IPR003594">
    <property type="entry name" value="HATPase_dom"/>
</dbReference>
<dbReference type="InterPro" id="IPR050428">
    <property type="entry name" value="TCS_sensor_his_kinase"/>
</dbReference>
<dbReference type="GO" id="GO:0000155">
    <property type="term" value="F:phosphorelay sensor kinase activity"/>
    <property type="evidence" value="ECO:0007669"/>
    <property type="project" value="InterPro"/>
</dbReference>
<evidence type="ECO:0000256" key="7">
    <source>
        <dbReference type="ARBA" id="ARBA00022777"/>
    </source>
</evidence>
<gene>
    <name evidence="15" type="ORF">SAMN02787118_1113</name>
</gene>
<dbReference type="Pfam" id="PF00672">
    <property type="entry name" value="HAMP"/>
    <property type="match status" value="1"/>
</dbReference>
<evidence type="ECO:0000256" key="3">
    <source>
        <dbReference type="ARBA" id="ARBA00012438"/>
    </source>
</evidence>
<dbReference type="PROSITE" id="PS50109">
    <property type="entry name" value="HIS_KIN"/>
    <property type="match status" value="1"/>
</dbReference>
<keyword evidence="8 12" id="KW-1133">Transmembrane helix</keyword>
<feature type="domain" description="HAMP" evidence="14">
    <location>
        <begin position="188"/>
        <end position="241"/>
    </location>
</feature>
<dbReference type="InterPro" id="IPR036097">
    <property type="entry name" value="HisK_dim/P_sf"/>
</dbReference>
<keyword evidence="9" id="KW-0902">Two-component regulatory system</keyword>
<dbReference type="SUPFAM" id="SSF47384">
    <property type="entry name" value="Homodimeric domain of signal transducing histidine kinase"/>
    <property type="match status" value="1"/>
</dbReference>
<evidence type="ECO:0000256" key="2">
    <source>
        <dbReference type="ARBA" id="ARBA00004236"/>
    </source>
</evidence>
<sequence length="512" mass="55418">MTRFLPRPPKSVRRRLILGATLLATAAVLTSQAIGYVVLRSWLLDRVDEQLVEFHPPVPAYYDALQGRLLHSGERPDVLPSDFHIYFYDSSGRRLNDSLGSETKPGPRLADQAEDLGLQDGHPETVLAISGDGRWRVLLNPGPDGMSAVVTLPLDTVDGATSKLLWLNALLLAVTIVALIALGRWVVRLGLLPLTRMERTAQDITAGRLDLRLADTDARTEIGRLGRVLNSMLDRLQRALLAREASEARLRRFVADAGHELRTPLTAIQGYAQLALRPEPRSALERNEANRFIAQNAERMSLLVDDLQLLATLDKEPSYRRERVDLLSLAADAVSAAAVHSESHPVDLGPLRTPADPTGAEELDVAETVGDPHRLRQIVENLLSNARTHTPPGTRVHVHVGTTEAGPGTGGTDRPGRTTASPPLPEGLPITVIEVSDEGPGLEPVDAELVFERFYRADPARSRIHGGSGLGLAIAATIAEGHGGRLELDTGTGRGCTFRLVLPAADSGQEPR</sequence>
<evidence type="ECO:0000256" key="8">
    <source>
        <dbReference type="ARBA" id="ARBA00022989"/>
    </source>
</evidence>
<evidence type="ECO:0000259" key="14">
    <source>
        <dbReference type="PROSITE" id="PS50885"/>
    </source>
</evidence>
<dbReference type="OrthoDB" id="9786919at2"/>
<dbReference type="Pfam" id="PF02518">
    <property type="entry name" value="HATPase_c"/>
    <property type="match status" value="1"/>
</dbReference>
<dbReference type="Gene3D" id="3.30.565.10">
    <property type="entry name" value="Histidine kinase-like ATPase, C-terminal domain"/>
    <property type="match status" value="1"/>
</dbReference>
<feature type="region of interest" description="Disordered" evidence="11">
    <location>
        <begin position="386"/>
        <end position="427"/>
    </location>
</feature>
<dbReference type="Pfam" id="PF00512">
    <property type="entry name" value="HisKA"/>
    <property type="match status" value="1"/>
</dbReference>
<dbReference type="Gene3D" id="6.10.340.10">
    <property type="match status" value="1"/>
</dbReference>
<dbReference type="SUPFAM" id="SSF55874">
    <property type="entry name" value="ATPase domain of HSP90 chaperone/DNA topoisomerase II/histidine kinase"/>
    <property type="match status" value="1"/>
</dbReference>
<dbReference type="EMBL" id="FONR01000011">
    <property type="protein sequence ID" value="SFF71012.1"/>
    <property type="molecule type" value="Genomic_DNA"/>
</dbReference>
<proteinExistence type="predicted"/>
<dbReference type="AlphaFoldDB" id="A0A1I2KVA3"/>
<keyword evidence="6 12" id="KW-0812">Transmembrane</keyword>
<comment type="subcellular location">
    <subcellularLocation>
        <location evidence="2">Cell membrane</location>
    </subcellularLocation>
</comment>
<dbReference type="PROSITE" id="PS50885">
    <property type="entry name" value="HAMP"/>
    <property type="match status" value="1"/>
</dbReference>
<evidence type="ECO:0000256" key="12">
    <source>
        <dbReference type="SAM" id="Phobius"/>
    </source>
</evidence>
<accession>A0A1I2KVA3</accession>
<dbReference type="InterPro" id="IPR003660">
    <property type="entry name" value="HAMP_dom"/>
</dbReference>
<dbReference type="InterPro" id="IPR004358">
    <property type="entry name" value="Sig_transdc_His_kin-like_C"/>
</dbReference>
<dbReference type="SMART" id="SM00387">
    <property type="entry name" value="HATPase_c"/>
    <property type="match status" value="1"/>
</dbReference>
<dbReference type="EC" id="2.7.13.3" evidence="3"/>
<evidence type="ECO:0000256" key="1">
    <source>
        <dbReference type="ARBA" id="ARBA00000085"/>
    </source>
</evidence>
<feature type="transmembrane region" description="Helical" evidence="12">
    <location>
        <begin position="164"/>
        <end position="187"/>
    </location>
</feature>
<comment type="catalytic activity">
    <reaction evidence="1">
        <text>ATP + protein L-histidine = ADP + protein N-phospho-L-histidine.</text>
        <dbReference type="EC" id="2.7.13.3"/>
    </reaction>
</comment>
<dbReference type="Proteomes" id="UP000181942">
    <property type="component" value="Unassembled WGS sequence"/>
</dbReference>